<dbReference type="Proteomes" id="UP001565368">
    <property type="component" value="Unassembled WGS sequence"/>
</dbReference>
<dbReference type="EMBL" id="JBBXJM010000001">
    <property type="protein sequence ID" value="KAL1413766.1"/>
    <property type="molecule type" value="Genomic_DNA"/>
</dbReference>
<comment type="caution">
    <text evidence="2">The sequence shown here is derived from an EMBL/GenBank/DDBJ whole genome shotgun (WGS) entry which is preliminary data.</text>
</comment>
<dbReference type="InterPro" id="IPR007612">
    <property type="entry name" value="LOR"/>
</dbReference>
<evidence type="ECO:0000313" key="3">
    <source>
        <dbReference type="Proteomes" id="UP001565368"/>
    </source>
</evidence>
<comment type="similarity">
    <text evidence="1">Belongs to the LOR family.</text>
</comment>
<accession>A0ABR3QGD7</accession>
<dbReference type="RefSeq" id="XP_069213710.1">
    <property type="nucleotide sequence ID" value="XM_069350166.1"/>
</dbReference>
<name>A0ABR3QGD7_9TREE</name>
<dbReference type="InterPro" id="IPR038595">
    <property type="entry name" value="LOR_sf"/>
</dbReference>
<dbReference type="SUPFAM" id="SSF54518">
    <property type="entry name" value="Tubby C-terminal domain-like"/>
    <property type="match status" value="1"/>
</dbReference>
<reference evidence="2 3" key="1">
    <citation type="submission" date="2023-08" db="EMBL/GenBank/DDBJ databases">
        <title>Annotated Genome Sequence of Vanrija albida AlHP1.</title>
        <authorList>
            <person name="Herzog R."/>
        </authorList>
    </citation>
    <scope>NUCLEOTIDE SEQUENCE [LARGE SCALE GENOMIC DNA]</scope>
    <source>
        <strain evidence="2 3">AlHP1</strain>
    </source>
</reference>
<dbReference type="InterPro" id="IPR025659">
    <property type="entry name" value="Tubby-like_C"/>
</dbReference>
<proteinExistence type="inferred from homology"/>
<gene>
    <name evidence="2" type="ORF">Q8F55_001548</name>
</gene>
<evidence type="ECO:0008006" key="4">
    <source>
        <dbReference type="Google" id="ProtNLM"/>
    </source>
</evidence>
<dbReference type="Pfam" id="PF04525">
    <property type="entry name" value="LOR"/>
    <property type="match status" value="1"/>
</dbReference>
<evidence type="ECO:0000256" key="1">
    <source>
        <dbReference type="ARBA" id="ARBA00005437"/>
    </source>
</evidence>
<dbReference type="Gene3D" id="2.40.160.200">
    <property type="entry name" value="LURP1-related"/>
    <property type="match status" value="1"/>
</dbReference>
<protein>
    <recommendedName>
        <fullName evidence="4">Phospholipid scramblase</fullName>
    </recommendedName>
</protein>
<organism evidence="2 3">
    <name type="scientific">Vanrija albida</name>
    <dbReference type="NCBI Taxonomy" id="181172"/>
    <lineage>
        <taxon>Eukaryota</taxon>
        <taxon>Fungi</taxon>
        <taxon>Dikarya</taxon>
        <taxon>Basidiomycota</taxon>
        <taxon>Agaricomycotina</taxon>
        <taxon>Tremellomycetes</taxon>
        <taxon>Trichosporonales</taxon>
        <taxon>Trichosporonaceae</taxon>
        <taxon>Vanrija</taxon>
    </lineage>
</organism>
<keyword evidence="3" id="KW-1185">Reference proteome</keyword>
<dbReference type="GeneID" id="95982591"/>
<sequence length="209" mass="22809">MTLTAVSPPIVIDDSFVHSEVTTVIVDDVGRLSGDSFFIKDPNGKVIISAAGPEYSTVSKKTITDAAGKTLYEIKGDIFTLKHAITGKRDGHEVFRVKFEAPILANHKSKFEISLETKNGVHEIEMVGDWKSTDMNFVLKPSGQVIATAAKDHLSWGFEEHKDQIGNPISHERVTTGFYVQIAPGIDVAAFSSICMCVAMINHSHHTNA</sequence>
<evidence type="ECO:0000313" key="2">
    <source>
        <dbReference type="EMBL" id="KAL1413766.1"/>
    </source>
</evidence>